<comment type="similarity">
    <text evidence="1 3">Belongs to the UPF0165 family.</text>
</comment>
<evidence type="ECO:0000313" key="4">
    <source>
        <dbReference type="EMBL" id="QNO51277.1"/>
    </source>
</evidence>
<dbReference type="AlphaFoldDB" id="A0A7G9YTE3"/>
<dbReference type="EMBL" id="MT631465">
    <property type="protein sequence ID" value="QNO51277.1"/>
    <property type="molecule type" value="Genomic_DNA"/>
</dbReference>
<dbReference type="Gene3D" id="4.10.1150.10">
    <property type="entry name" value="AF2212/PG0164-like"/>
    <property type="match status" value="1"/>
</dbReference>
<dbReference type="InterPro" id="IPR008203">
    <property type="entry name" value="AF2212-like"/>
</dbReference>
<protein>
    <recommendedName>
        <fullName evidence="3">Antitoxin</fullName>
    </recommendedName>
</protein>
<name>A0A7G9YTE3_9EURY</name>
<comment type="function">
    <text evidence="3">Antitoxin component of a type II toxin-antitoxin (TA) system.</text>
</comment>
<accession>A0A7G9YTE3</accession>
<gene>
    <name evidence="4" type="ORF">ILBEGJOJ_00007</name>
</gene>
<evidence type="ECO:0000256" key="3">
    <source>
        <dbReference type="RuleBase" id="RU368051"/>
    </source>
</evidence>
<evidence type="ECO:0000256" key="2">
    <source>
        <dbReference type="ARBA" id="ARBA00022649"/>
    </source>
</evidence>
<proteinExistence type="inferred from homology"/>
<evidence type="ECO:0000256" key="1">
    <source>
        <dbReference type="ARBA" id="ARBA00006615"/>
    </source>
</evidence>
<dbReference type="Pfam" id="PF01954">
    <property type="entry name" value="AF2212-like"/>
    <property type="match status" value="1"/>
</dbReference>
<keyword evidence="2 3" id="KW-1277">Toxin-antitoxin system</keyword>
<sequence>MQKAIEVVYEKGVFKPLQKVDLPEKTKLRMRVESEGLYELIEDLSEMFRDVKEDPLKILLENRR</sequence>
<reference evidence="4" key="1">
    <citation type="submission" date="2020-06" db="EMBL/GenBank/DDBJ databases">
        <title>Unique genomic features of the anaerobic methanotrophic archaea.</title>
        <authorList>
            <person name="Chadwick G.L."/>
            <person name="Skennerton C.T."/>
            <person name="Laso-Perez R."/>
            <person name="Leu A.O."/>
            <person name="Speth D.R."/>
            <person name="Yu H."/>
            <person name="Morgan-Lang C."/>
            <person name="Hatzenpichler R."/>
            <person name="Goudeau D."/>
            <person name="Malmstrom R."/>
            <person name="Brazelton W.J."/>
            <person name="Woyke T."/>
            <person name="Hallam S.J."/>
            <person name="Tyson G.W."/>
            <person name="Wegener G."/>
            <person name="Boetius A."/>
            <person name="Orphan V."/>
        </authorList>
    </citation>
    <scope>NUCLEOTIDE SEQUENCE</scope>
</reference>
<organism evidence="4">
    <name type="scientific">Candidatus Methanophagaceae archaeon ANME-1 ERB6</name>
    <dbReference type="NCBI Taxonomy" id="2759912"/>
    <lineage>
        <taxon>Archaea</taxon>
        <taxon>Methanobacteriati</taxon>
        <taxon>Methanobacteriota</taxon>
        <taxon>Stenosarchaea group</taxon>
        <taxon>Methanomicrobia</taxon>
        <taxon>Candidatus Methanophagales</taxon>
        <taxon>Candidatus Methanophagaceae</taxon>
    </lineage>
</organism>
<dbReference type="InterPro" id="IPR024069">
    <property type="entry name" value="AF2212-like_dom_sf"/>
</dbReference>
<dbReference type="SUPFAM" id="SSF141694">
    <property type="entry name" value="AF2212/PG0164-like"/>
    <property type="match status" value="1"/>
</dbReference>